<keyword evidence="6 9" id="KW-0804">Transcription</keyword>
<evidence type="ECO:0000256" key="8">
    <source>
        <dbReference type="ARBA" id="ARBA00025127"/>
    </source>
</evidence>
<comment type="similarity">
    <text evidence="2 9">Belongs to the RNA polymerase beta chain family.</text>
</comment>
<evidence type="ECO:0000313" key="15">
    <source>
        <dbReference type="Proteomes" id="UP000073492"/>
    </source>
</evidence>
<gene>
    <name evidence="14" type="ORF">AC579_10067</name>
</gene>
<evidence type="ECO:0000256" key="9">
    <source>
        <dbReference type="RuleBase" id="RU367076"/>
    </source>
</evidence>
<feature type="region of interest" description="Disordered" evidence="10">
    <location>
        <begin position="340"/>
        <end position="361"/>
    </location>
</feature>
<dbReference type="OrthoDB" id="272392at2759"/>
<dbReference type="PANTHER" id="PTHR12949">
    <property type="entry name" value="RNA POLYMERASE III DNA DIRECTED -RELATED"/>
    <property type="match status" value="1"/>
</dbReference>
<comment type="subunit">
    <text evidence="3 9">Component of the RNA polymerase III (Pol III) complex consisting of 17 subunits.</text>
</comment>
<keyword evidence="7 9" id="KW-0539">Nucleus</keyword>
<evidence type="ECO:0000256" key="7">
    <source>
        <dbReference type="ARBA" id="ARBA00023242"/>
    </source>
</evidence>
<feature type="domain" description="RNA polymerase III subunit RPC82-related helix-turn-helix" evidence="12">
    <location>
        <begin position="7"/>
        <end position="62"/>
    </location>
</feature>
<evidence type="ECO:0000256" key="2">
    <source>
        <dbReference type="ARBA" id="ARBA00006835"/>
    </source>
</evidence>
<evidence type="ECO:0000256" key="10">
    <source>
        <dbReference type="SAM" id="MobiDB-lite"/>
    </source>
</evidence>
<reference evidence="14 15" key="1">
    <citation type="submission" date="2015-07" db="EMBL/GenBank/DDBJ databases">
        <title>Comparative genomics of the Sigatoka disease complex on banana suggests a link between parallel evolutionary changes in Pseudocercospora fijiensis and Pseudocercospora eumusae and increased virulence on the banana host.</title>
        <authorList>
            <person name="Chang T.-C."/>
            <person name="Salvucci A."/>
            <person name="Crous P.W."/>
            <person name="Stergiopoulos I."/>
        </authorList>
    </citation>
    <scope>NUCLEOTIDE SEQUENCE [LARGE SCALE GENOMIC DNA]</scope>
    <source>
        <strain evidence="14 15">CBS 116634</strain>
    </source>
</reference>
<evidence type="ECO:0000259" key="12">
    <source>
        <dbReference type="Pfam" id="PF08221"/>
    </source>
</evidence>
<dbReference type="Pfam" id="PF08221">
    <property type="entry name" value="HTH_9"/>
    <property type="match status" value="1"/>
</dbReference>
<organism evidence="14 15">
    <name type="scientific">Pseudocercospora musae</name>
    <dbReference type="NCBI Taxonomy" id="113226"/>
    <lineage>
        <taxon>Eukaryota</taxon>
        <taxon>Fungi</taxon>
        <taxon>Dikarya</taxon>
        <taxon>Ascomycota</taxon>
        <taxon>Pezizomycotina</taxon>
        <taxon>Dothideomycetes</taxon>
        <taxon>Dothideomycetidae</taxon>
        <taxon>Mycosphaerellales</taxon>
        <taxon>Mycosphaerellaceae</taxon>
        <taxon>Pseudocercospora</taxon>
    </lineage>
</organism>
<dbReference type="GO" id="GO:0005666">
    <property type="term" value="C:RNA polymerase III complex"/>
    <property type="evidence" value="ECO:0007669"/>
    <property type="project" value="UniProtKB-UniRule"/>
</dbReference>
<evidence type="ECO:0000259" key="13">
    <source>
        <dbReference type="Pfam" id="PF22536"/>
    </source>
</evidence>
<keyword evidence="5 9" id="KW-0240">DNA-directed RNA polymerase</keyword>
<feature type="region of interest" description="Disordered" evidence="10">
    <location>
        <begin position="267"/>
        <end position="286"/>
    </location>
</feature>
<evidence type="ECO:0000259" key="11">
    <source>
        <dbReference type="Pfam" id="PF05645"/>
    </source>
</evidence>
<accession>A0A139IG62</accession>
<evidence type="ECO:0000256" key="5">
    <source>
        <dbReference type="ARBA" id="ARBA00022478"/>
    </source>
</evidence>
<comment type="caution">
    <text evidence="14">The sequence shown here is derived from an EMBL/GenBank/DDBJ whole genome shotgun (WGS) entry which is preliminary data.</text>
</comment>
<dbReference type="InterPro" id="IPR055207">
    <property type="entry name" value="POLR3C_WHD"/>
</dbReference>
<name>A0A139IG62_9PEZI</name>
<dbReference type="Proteomes" id="UP000073492">
    <property type="component" value="Unassembled WGS sequence"/>
</dbReference>
<feature type="domain" description="DNA-directed RNA polymerase III subunit RPC3 winged-helix" evidence="13">
    <location>
        <begin position="480"/>
        <end position="554"/>
    </location>
</feature>
<feature type="domain" description="RNA polymerase III Rpc82 C -terminal" evidence="11">
    <location>
        <begin position="173"/>
        <end position="474"/>
    </location>
</feature>
<dbReference type="PANTHER" id="PTHR12949:SF0">
    <property type="entry name" value="DNA-DIRECTED RNA POLYMERASE III SUBUNIT RPC3"/>
    <property type="match status" value="1"/>
</dbReference>
<evidence type="ECO:0000256" key="3">
    <source>
        <dbReference type="ARBA" id="ARBA00011206"/>
    </source>
</evidence>
<dbReference type="InterPro" id="IPR013197">
    <property type="entry name" value="RNA_pol_III_RPC82-rel_HTH"/>
</dbReference>
<dbReference type="Pfam" id="PF05645">
    <property type="entry name" value="RNA_pol_Rpc82"/>
    <property type="match status" value="1"/>
</dbReference>
<dbReference type="InterPro" id="IPR039748">
    <property type="entry name" value="RPC3"/>
</dbReference>
<sequence length="647" mass="72959">MAQRLQELCALLVEESCGRLSSQIFLALADNARLTRFQLQHALRISARQLRHALSILIQQHLLLHNTTEEGLTFYHVDWRNAYYLVRSNSIISLTRDRYGESAARIVTSLIQLGHARVGDLAQAFDFASTSKRDSGVDSCNQRVNCETLVNATHAHAHDSGKISTLGHFHTALRTLLKAGFLKKISKRSYLPAADFDAEIEELVIQEQFPDRKITGPKKQAEFKLAVNTLKRKWREANDYSDHRDLVSSGSIRRPGNQSAKRIKLNGSLSNGVAHHDDSDADESAPKLPNEMVLRVNYAQFNLALRSKRLEDLAEPYLGGVTAAVYAALLQALEGKLKARDGDVKEDREDEDEDDHQPSASVGEIAEFLDPTVDLTLGVVGAADEFQLSNGDSKKAKKLVPDTDFGNIGIKMEVDDDDHPVVGFSSYHARAQKLALIEEHLKLLHEHPKTFCAPTRGAGGGEWRVHFSALTDNLIQADVDMTVMARFGKVHTRFIRLLRERGRLDEKQVASFSMMRIKDVRAILTELKFAGLVEGQEVPKDNTRQPTRSLYLWFHDQDRVAGKIIQETYQAMSRTLQRLKVERDGYKNVIEKAEMMDMKQEALAQNEREALMQWREIEEKLLTQLERMDDVVALLRDFSGKDTSLVS</sequence>
<protein>
    <recommendedName>
        <fullName evidence="4 9">DNA-directed RNA polymerase III subunit RPC3</fullName>
        <shortName evidence="9">RNA polymerase III subunit C3</shortName>
    </recommendedName>
</protein>
<evidence type="ECO:0000256" key="4">
    <source>
        <dbReference type="ARBA" id="ARBA00016689"/>
    </source>
</evidence>
<dbReference type="GO" id="GO:0003697">
    <property type="term" value="F:single-stranded DNA binding"/>
    <property type="evidence" value="ECO:0007669"/>
    <property type="project" value="UniProtKB-UniRule"/>
</dbReference>
<dbReference type="STRING" id="113226.A0A139IG62"/>
<dbReference type="AlphaFoldDB" id="A0A139IG62"/>
<dbReference type="EMBL" id="LFZO01000106">
    <property type="protein sequence ID" value="KXT13741.1"/>
    <property type="molecule type" value="Genomic_DNA"/>
</dbReference>
<evidence type="ECO:0000256" key="6">
    <source>
        <dbReference type="ARBA" id="ARBA00023163"/>
    </source>
</evidence>
<evidence type="ECO:0000256" key="1">
    <source>
        <dbReference type="ARBA" id="ARBA00004123"/>
    </source>
</evidence>
<comment type="function">
    <text evidence="8 9">DNA-dependent RNA polymerase catalyzes the transcription of DNA into RNA using the four ribonucleoside triphosphates as substrates. Specific core component of RNA polymerase III which synthesizes small RNAs, such as 5S rRNA and tRNAs.</text>
</comment>
<dbReference type="SUPFAM" id="SSF46785">
    <property type="entry name" value="Winged helix' DNA-binding domain"/>
    <property type="match status" value="1"/>
</dbReference>
<proteinExistence type="inferred from homology"/>
<comment type="subcellular location">
    <subcellularLocation>
        <location evidence="1 9">Nucleus</location>
    </subcellularLocation>
</comment>
<dbReference type="Gene3D" id="1.10.10.10">
    <property type="entry name" value="Winged helix-like DNA-binding domain superfamily/Winged helix DNA-binding domain"/>
    <property type="match status" value="2"/>
</dbReference>
<keyword evidence="15" id="KW-1185">Reference proteome</keyword>
<dbReference type="Pfam" id="PF22536">
    <property type="entry name" value="WHD_POLR3C"/>
    <property type="match status" value="1"/>
</dbReference>
<dbReference type="InterPro" id="IPR008806">
    <property type="entry name" value="RNA_pol_III_Rpc82_C"/>
</dbReference>
<evidence type="ECO:0000313" key="14">
    <source>
        <dbReference type="EMBL" id="KXT13741.1"/>
    </source>
</evidence>
<dbReference type="InterPro" id="IPR036388">
    <property type="entry name" value="WH-like_DNA-bd_sf"/>
</dbReference>
<dbReference type="GO" id="GO:0006351">
    <property type="term" value="P:DNA-templated transcription"/>
    <property type="evidence" value="ECO:0007669"/>
    <property type="project" value="InterPro"/>
</dbReference>
<dbReference type="InterPro" id="IPR036390">
    <property type="entry name" value="WH_DNA-bd_sf"/>
</dbReference>